<name>A0A7S2LAI9_9DINO</name>
<proteinExistence type="predicted"/>
<accession>A0A7S2LAI9</accession>
<dbReference type="Gene3D" id="2.130.10.30">
    <property type="entry name" value="Regulator of chromosome condensation 1/beta-lactamase-inhibitor protein II"/>
    <property type="match status" value="1"/>
</dbReference>
<organism evidence="2">
    <name type="scientific">Zooxanthella nutricula</name>
    <dbReference type="NCBI Taxonomy" id="1333877"/>
    <lineage>
        <taxon>Eukaryota</taxon>
        <taxon>Sar</taxon>
        <taxon>Alveolata</taxon>
        <taxon>Dinophyceae</taxon>
        <taxon>Peridiniales</taxon>
        <taxon>Peridiniales incertae sedis</taxon>
        <taxon>Zooxanthella</taxon>
    </lineage>
</organism>
<dbReference type="SUPFAM" id="SSF50985">
    <property type="entry name" value="RCC1/BLIP-II"/>
    <property type="match status" value="1"/>
</dbReference>
<feature type="region of interest" description="Disordered" evidence="1">
    <location>
        <begin position="128"/>
        <end position="150"/>
    </location>
</feature>
<reference evidence="2" key="1">
    <citation type="submission" date="2021-01" db="EMBL/GenBank/DDBJ databases">
        <authorList>
            <person name="Corre E."/>
            <person name="Pelletier E."/>
            <person name="Niang G."/>
            <person name="Scheremetjew M."/>
            <person name="Finn R."/>
            <person name="Kale V."/>
            <person name="Holt S."/>
            <person name="Cochrane G."/>
            <person name="Meng A."/>
            <person name="Brown T."/>
            <person name="Cohen L."/>
        </authorList>
    </citation>
    <scope>NUCLEOTIDE SEQUENCE</scope>
    <source>
        <strain evidence="2">RCC3387</strain>
    </source>
</reference>
<dbReference type="EMBL" id="HBGW01059499">
    <property type="protein sequence ID" value="CAD9600784.1"/>
    <property type="molecule type" value="Transcribed_RNA"/>
</dbReference>
<protein>
    <submittedName>
        <fullName evidence="2">Uncharacterized protein</fullName>
    </submittedName>
</protein>
<sequence>MTNSKPAIGIEDLSMGSVVANQAYTQVSAMNFAVYALKADGTLHAWGKSYSFSIGGGGNVDMAEYPDGVSWSQLSSGNAGVYAHFCALQSDRKPGCWGADYAGQISGRMTSAVSASYMYPPMLGAASGPSPNSSTSPTTTENSPSSTENSASAAPSLAWFSILGMQGVVVSLLSSRMLA</sequence>
<dbReference type="InterPro" id="IPR009091">
    <property type="entry name" value="RCC1/BLIP-II"/>
</dbReference>
<evidence type="ECO:0000313" key="2">
    <source>
        <dbReference type="EMBL" id="CAD9600784.1"/>
    </source>
</evidence>
<gene>
    <name evidence="2" type="ORF">BRAN1462_LOCUS37879</name>
</gene>
<dbReference type="AlphaFoldDB" id="A0A7S2LAI9"/>
<evidence type="ECO:0000256" key="1">
    <source>
        <dbReference type="SAM" id="MobiDB-lite"/>
    </source>
</evidence>